<keyword evidence="6" id="KW-1185">Reference proteome</keyword>
<dbReference type="GO" id="GO:0008840">
    <property type="term" value="F:4-hydroxy-tetrahydrodipicolinate synthase activity"/>
    <property type="evidence" value="ECO:0007669"/>
    <property type="project" value="TreeGrafter"/>
</dbReference>
<dbReference type="PRINTS" id="PR00146">
    <property type="entry name" value="DHPICSNTHASE"/>
</dbReference>
<dbReference type="EMBL" id="AP028679">
    <property type="protein sequence ID" value="BEQ15150.1"/>
    <property type="molecule type" value="Genomic_DNA"/>
</dbReference>
<evidence type="ECO:0000313" key="6">
    <source>
        <dbReference type="Proteomes" id="UP001366166"/>
    </source>
</evidence>
<organism evidence="5 6">
    <name type="scientific">Desulfoferula mesophila</name>
    <dbReference type="NCBI Taxonomy" id="3058419"/>
    <lineage>
        <taxon>Bacteria</taxon>
        <taxon>Pseudomonadati</taxon>
        <taxon>Thermodesulfobacteriota</taxon>
        <taxon>Desulfarculia</taxon>
        <taxon>Desulfarculales</taxon>
        <taxon>Desulfarculaceae</taxon>
        <taxon>Desulfoferula</taxon>
    </lineage>
</organism>
<evidence type="ECO:0000256" key="1">
    <source>
        <dbReference type="ARBA" id="ARBA00007592"/>
    </source>
</evidence>
<dbReference type="SUPFAM" id="SSF51569">
    <property type="entry name" value="Aldolase"/>
    <property type="match status" value="1"/>
</dbReference>
<sequence length="301" mass="31821">MSKPFAGVIPPVVTPFKNDELDLEGFKANFIQWNKVPLGGYLVAGTAGESPHLSAGEKERLFAAAREVISNDRVFLAGIGAQSTRDSIKLAKIAGAQGADYALALTPFYFRGQMTGEAWEAHYRLLADNSPIPVVIYNGTPSSGLNISPDTVARLSEHANVAGVKCGAGDMAQLRKFVRLTPEDFVVLTGAAAIYYPALCMGVDGCGAAVGNLAPATMIAMERSFKEGNHARARELQDLITPLGGMVTKRWGVGGLKLAMDLAGRCGGDVRMPLSRPGDENAKNILLAALANLADLESAYL</sequence>
<dbReference type="RefSeq" id="WP_338599176.1">
    <property type="nucleotide sequence ID" value="NZ_AP028679.1"/>
</dbReference>
<feature type="active site" description="Schiff-base intermediate with substrate" evidence="4">
    <location>
        <position position="165"/>
    </location>
</feature>
<name>A0AAU9EEC9_9BACT</name>
<feature type="active site" description="Proton donor/acceptor" evidence="4">
    <location>
        <position position="137"/>
    </location>
</feature>
<dbReference type="Gene3D" id="3.20.20.70">
    <property type="entry name" value="Aldolase class I"/>
    <property type="match status" value="1"/>
</dbReference>
<dbReference type="PANTHER" id="PTHR12128:SF66">
    <property type="entry name" value="4-HYDROXY-2-OXOGLUTARATE ALDOLASE, MITOCHONDRIAL"/>
    <property type="match status" value="1"/>
</dbReference>
<dbReference type="InterPro" id="IPR013785">
    <property type="entry name" value="Aldolase_TIM"/>
</dbReference>
<comment type="similarity">
    <text evidence="1 3">Belongs to the DapA family.</text>
</comment>
<reference evidence="6" key="1">
    <citation type="journal article" date="2023" name="Arch. Microbiol.">
        <title>Desulfoferula mesophilus gen. nov. sp. nov., a mesophilic sulfate-reducing bacterium isolated from a brackish lake sediment.</title>
        <authorList>
            <person name="Watanabe T."/>
            <person name="Yabe T."/>
            <person name="Tsuji J.M."/>
            <person name="Fukui M."/>
        </authorList>
    </citation>
    <scope>NUCLEOTIDE SEQUENCE [LARGE SCALE GENOMIC DNA]</scope>
    <source>
        <strain evidence="6">12FAK</strain>
    </source>
</reference>
<protein>
    <submittedName>
        <fullName evidence="5">Dihydrodipicolinate synthase family protein</fullName>
    </submittedName>
</protein>
<dbReference type="CDD" id="cd00408">
    <property type="entry name" value="DHDPS-like"/>
    <property type="match status" value="1"/>
</dbReference>
<evidence type="ECO:0000256" key="2">
    <source>
        <dbReference type="ARBA" id="ARBA00023239"/>
    </source>
</evidence>
<dbReference type="KEGG" id="dmp:FAK_22160"/>
<evidence type="ECO:0000313" key="5">
    <source>
        <dbReference type="EMBL" id="BEQ15150.1"/>
    </source>
</evidence>
<dbReference type="Pfam" id="PF00701">
    <property type="entry name" value="DHDPS"/>
    <property type="match status" value="1"/>
</dbReference>
<dbReference type="Proteomes" id="UP001366166">
    <property type="component" value="Chromosome"/>
</dbReference>
<dbReference type="InterPro" id="IPR002220">
    <property type="entry name" value="DapA-like"/>
</dbReference>
<dbReference type="PANTHER" id="PTHR12128">
    <property type="entry name" value="DIHYDRODIPICOLINATE SYNTHASE"/>
    <property type="match status" value="1"/>
</dbReference>
<evidence type="ECO:0000256" key="4">
    <source>
        <dbReference type="PIRSR" id="PIRSR001365-1"/>
    </source>
</evidence>
<accession>A0AAU9EEC9</accession>
<dbReference type="PIRSF" id="PIRSF001365">
    <property type="entry name" value="DHDPS"/>
    <property type="match status" value="1"/>
</dbReference>
<gene>
    <name evidence="5" type="ORF">FAK_22160</name>
</gene>
<evidence type="ECO:0000256" key="3">
    <source>
        <dbReference type="PIRNR" id="PIRNR001365"/>
    </source>
</evidence>
<keyword evidence="2 3" id="KW-0456">Lyase</keyword>
<dbReference type="SMART" id="SM01130">
    <property type="entry name" value="DHDPS"/>
    <property type="match status" value="1"/>
</dbReference>
<dbReference type="AlphaFoldDB" id="A0AAU9EEC9"/>
<proteinExistence type="inferred from homology"/>